<dbReference type="PANTHER" id="PTHR12166">
    <property type="entry name" value="CALCIUM-DEPENDENT SECRETION ACTIVATOR"/>
    <property type="match status" value="1"/>
</dbReference>
<feature type="non-terminal residue" evidence="1">
    <location>
        <position position="1"/>
    </location>
</feature>
<protein>
    <submittedName>
        <fullName evidence="1">Calcium-dependent secretion activator</fullName>
    </submittedName>
</protein>
<dbReference type="InterPro" id="IPR033227">
    <property type="entry name" value="CAPS"/>
</dbReference>
<evidence type="ECO:0000313" key="1">
    <source>
        <dbReference type="EMBL" id="VDI30409.1"/>
    </source>
</evidence>
<reference evidence="1" key="1">
    <citation type="submission" date="2018-11" db="EMBL/GenBank/DDBJ databases">
        <authorList>
            <person name="Alioto T."/>
            <person name="Alioto T."/>
        </authorList>
    </citation>
    <scope>NUCLEOTIDE SEQUENCE</scope>
</reference>
<evidence type="ECO:0000313" key="2">
    <source>
        <dbReference type="Proteomes" id="UP000596742"/>
    </source>
</evidence>
<keyword evidence="2" id="KW-1185">Reference proteome</keyword>
<comment type="caution">
    <text evidence="1">The sequence shown here is derived from an EMBL/GenBank/DDBJ whole genome shotgun (WGS) entry which is preliminary data.</text>
</comment>
<dbReference type="GO" id="GO:0016079">
    <property type="term" value="P:synaptic vesicle exocytosis"/>
    <property type="evidence" value="ECO:0007669"/>
    <property type="project" value="InterPro"/>
</dbReference>
<dbReference type="AlphaFoldDB" id="A0A8B6E9W2"/>
<dbReference type="OrthoDB" id="10063282at2759"/>
<name>A0A8B6E9W2_MYTGA</name>
<accession>A0A8B6E9W2</accession>
<dbReference type="PANTHER" id="PTHR12166:SF8">
    <property type="entry name" value="CALCIUM-DEPENDENT SECRETION ACTIVATOR"/>
    <property type="match status" value="1"/>
</dbReference>
<proteinExistence type="predicted"/>
<gene>
    <name evidence="1" type="ORF">MGAL_10B077313</name>
</gene>
<dbReference type="EMBL" id="UYJE01004683">
    <property type="protein sequence ID" value="VDI30409.1"/>
    <property type="molecule type" value="Genomic_DNA"/>
</dbReference>
<dbReference type="GO" id="GO:1990504">
    <property type="term" value="P:dense core granule exocytosis"/>
    <property type="evidence" value="ECO:0007669"/>
    <property type="project" value="InterPro"/>
</dbReference>
<sequence>MLDNADEQAAQVRRELDGRLQLVEQMSRQRKHPKFVVKEMESMYVDELKAAINLLMANLESLPVSKGRDSNVLAILQLSKWYPQKDMSRWINCM</sequence>
<dbReference type="Proteomes" id="UP000596742">
    <property type="component" value="Unassembled WGS sequence"/>
</dbReference>
<organism evidence="1 2">
    <name type="scientific">Mytilus galloprovincialis</name>
    <name type="common">Mediterranean mussel</name>
    <dbReference type="NCBI Taxonomy" id="29158"/>
    <lineage>
        <taxon>Eukaryota</taxon>
        <taxon>Metazoa</taxon>
        <taxon>Spiralia</taxon>
        <taxon>Lophotrochozoa</taxon>
        <taxon>Mollusca</taxon>
        <taxon>Bivalvia</taxon>
        <taxon>Autobranchia</taxon>
        <taxon>Pteriomorphia</taxon>
        <taxon>Mytilida</taxon>
        <taxon>Mytiloidea</taxon>
        <taxon>Mytilidae</taxon>
        <taxon>Mytilinae</taxon>
        <taxon>Mytilus</taxon>
    </lineage>
</organism>
<dbReference type="GO" id="GO:0098793">
    <property type="term" value="C:presynapse"/>
    <property type="evidence" value="ECO:0007669"/>
    <property type="project" value="GOC"/>
</dbReference>